<protein>
    <recommendedName>
        <fullName evidence="2">DUF6534 domain-containing protein</fullName>
    </recommendedName>
</protein>
<gene>
    <name evidence="3" type="ORF">BDP27DRAFT_1333391</name>
</gene>
<evidence type="ECO:0000313" key="4">
    <source>
        <dbReference type="Proteomes" id="UP000772434"/>
    </source>
</evidence>
<accession>A0A9P5PJV2</accession>
<dbReference type="OrthoDB" id="2745105at2759"/>
<dbReference type="PANTHER" id="PTHR40465:SF1">
    <property type="entry name" value="DUF6534 DOMAIN-CONTAINING PROTEIN"/>
    <property type="match status" value="1"/>
</dbReference>
<dbReference type="AlphaFoldDB" id="A0A9P5PJV2"/>
<name>A0A9P5PJV2_9AGAR</name>
<feature type="transmembrane region" description="Helical" evidence="1">
    <location>
        <begin position="20"/>
        <end position="45"/>
    </location>
</feature>
<dbReference type="PANTHER" id="PTHR40465">
    <property type="entry name" value="CHROMOSOME 1, WHOLE GENOME SHOTGUN SEQUENCE"/>
    <property type="match status" value="1"/>
</dbReference>
<dbReference type="Proteomes" id="UP000772434">
    <property type="component" value="Unassembled WGS sequence"/>
</dbReference>
<dbReference type="Pfam" id="PF20152">
    <property type="entry name" value="DUF6534"/>
    <property type="match status" value="1"/>
</dbReference>
<proteinExistence type="predicted"/>
<keyword evidence="1" id="KW-0472">Membrane</keyword>
<feature type="transmembrane region" description="Helical" evidence="1">
    <location>
        <begin position="57"/>
        <end position="78"/>
    </location>
</feature>
<dbReference type="InterPro" id="IPR045339">
    <property type="entry name" value="DUF6534"/>
</dbReference>
<evidence type="ECO:0000259" key="2">
    <source>
        <dbReference type="Pfam" id="PF20152"/>
    </source>
</evidence>
<keyword evidence="1" id="KW-0812">Transmembrane</keyword>
<keyword evidence="4" id="KW-1185">Reference proteome</keyword>
<feature type="transmembrane region" description="Helical" evidence="1">
    <location>
        <begin position="128"/>
        <end position="148"/>
    </location>
</feature>
<comment type="caution">
    <text evidence="3">The sequence shown here is derived from an EMBL/GenBank/DDBJ whole genome shotgun (WGS) entry which is preliminary data.</text>
</comment>
<evidence type="ECO:0000313" key="3">
    <source>
        <dbReference type="EMBL" id="KAF9064537.1"/>
    </source>
</evidence>
<feature type="domain" description="DUF6534" evidence="2">
    <location>
        <begin position="176"/>
        <end position="261"/>
    </location>
</feature>
<feature type="transmembrane region" description="Helical" evidence="1">
    <location>
        <begin position="237"/>
        <end position="257"/>
    </location>
</feature>
<dbReference type="EMBL" id="JADNRY010000121">
    <property type="protein sequence ID" value="KAF9064537.1"/>
    <property type="molecule type" value="Genomic_DNA"/>
</dbReference>
<feature type="transmembrane region" description="Helical" evidence="1">
    <location>
        <begin position="168"/>
        <end position="190"/>
    </location>
</feature>
<feature type="transmembrane region" description="Helical" evidence="1">
    <location>
        <begin position="98"/>
        <end position="116"/>
    </location>
</feature>
<evidence type="ECO:0000256" key="1">
    <source>
        <dbReference type="SAM" id="Phobius"/>
    </source>
</evidence>
<keyword evidence="1" id="KW-1133">Transmembrane helix</keyword>
<sequence>MSAPPPLCIPLPTPNLNSTYGAMLIGVLFSTFLQGVLTLQTVTYYDSYPKDPISTKLVVATVWCFDTFHLILIAQSAYHYLISNWGFLPALLESTWELDLNVTFIGLSTFACQLFFLKRIWVFSGRNWIMVGVLAALCCVTLVVDIIVTVQILEHRSVAEFGVQKTGILVAFISGAVADVTIASLLTFYIRRNRSGFEKTDSLITLIVRYTVTTGVVTSLLGIFTLVAYFLSPDGLTFIAMHFCLGRLYTNALLATLNSRSKLRATLEGTSNVQFDSSRKKDNSTNLSMSIPLSNFSSAPGMTDTQPSTVNVQVHKATEVLQDQYIYNQKRSLEENAIRVVGV</sequence>
<organism evidence="3 4">
    <name type="scientific">Rhodocollybia butyracea</name>
    <dbReference type="NCBI Taxonomy" id="206335"/>
    <lineage>
        <taxon>Eukaryota</taxon>
        <taxon>Fungi</taxon>
        <taxon>Dikarya</taxon>
        <taxon>Basidiomycota</taxon>
        <taxon>Agaricomycotina</taxon>
        <taxon>Agaricomycetes</taxon>
        <taxon>Agaricomycetidae</taxon>
        <taxon>Agaricales</taxon>
        <taxon>Marasmiineae</taxon>
        <taxon>Omphalotaceae</taxon>
        <taxon>Rhodocollybia</taxon>
    </lineage>
</organism>
<feature type="transmembrane region" description="Helical" evidence="1">
    <location>
        <begin position="210"/>
        <end position="231"/>
    </location>
</feature>
<reference evidence="3" key="1">
    <citation type="submission" date="2020-11" db="EMBL/GenBank/DDBJ databases">
        <authorList>
            <consortium name="DOE Joint Genome Institute"/>
            <person name="Ahrendt S."/>
            <person name="Riley R."/>
            <person name="Andreopoulos W."/>
            <person name="Labutti K."/>
            <person name="Pangilinan J."/>
            <person name="Ruiz-Duenas F.J."/>
            <person name="Barrasa J.M."/>
            <person name="Sanchez-Garcia M."/>
            <person name="Camarero S."/>
            <person name="Miyauchi S."/>
            <person name="Serrano A."/>
            <person name="Linde D."/>
            <person name="Babiker R."/>
            <person name="Drula E."/>
            <person name="Ayuso-Fernandez I."/>
            <person name="Pacheco R."/>
            <person name="Padilla G."/>
            <person name="Ferreira P."/>
            <person name="Barriuso J."/>
            <person name="Kellner H."/>
            <person name="Castanera R."/>
            <person name="Alfaro M."/>
            <person name="Ramirez L."/>
            <person name="Pisabarro A.G."/>
            <person name="Kuo A."/>
            <person name="Tritt A."/>
            <person name="Lipzen A."/>
            <person name="He G."/>
            <person name="Yan M."/>
            <person name="Ng V."/>
            <person name="Cullen D."/>
            <person name="Martin F."/>
            <person name="Rosso M.-N."/>
            <person name="Henrissat B."/>
            <person name="Hibbett D."/>
            <person name="Martinez A.T."/>
            <person name="Grigoriev I.V."/>
        </authorList>
    </citation>
    <scope>NUCLEOTIDE SEQUENCE</scope>
    <source>
        <strain evidence="3">AH 40177</strain>
    </source>
</reference>